<evidence type="ECO:0000256" key="11">
    <source>
        <dbReference type="SAM" id="SignalP"/>
    </source>
</evidence>
<reference evidence="15" key="2">
    <citation type="submission" date="2023-03" db="EMBL/GenBank/DDBJ databases">
        <title>Draft assemblies of triclosan tolerant bacteria isolated from returned activated sludge.</title>
        <authorList>
            <person name="Van Hamelsveld S."/>
        </authorList>
    </citation>
    <scope>NUCLEOTIDE SEQUENCE</scope>
    <source>
        <strain evidence="15">GW210015_S63</strain>
    </source>
</reference>
<keyword evidence="5 10" id="KW-1133">Transmembrane helix</keyword>
<evidence type="ECO:0000313" key="14">
    <source>
        <dbReference type="EMBL" id="ANI17627.1"/>
    </source>
</evidence>
<comment type="similarity">
    <text evidence="8">Belongs to the methyl-accepting chemotaxis (MCP) protein family.</text>
</comment>
<evidence type="ECO:0000256" key="5">
    <source>
        <dbReference type="ARBA" id="ARBA00022989"/>
    </source>
</evidence>
<dbReference type="GO" id="GO:0007165">
    <property type="term" value="P:signal transduction"/>
    <property type="evidence" value="ECO:0007669"/>
    <property type="project" value="UniProtKB-KW"/>
</dbReference>
<dbReference type="SUPFAM" id="SSF58104">
    <property type="entry name" value="Methyl-accepting chemotaxis protein (MCP) signaling domain"/>
    <property type="match status" value="1"/>
</dbReference>
<feature type="domain" description="HAMP" evidence="13">
    <location>
        <begin position="210"/>
        <end position="263"/>
    </location>
</feature>
<evidence type="ECO:0000256" key="3">
    <source>
        <dbReference type="ARBA" id="ARBA00022481"/>
    </source>
</evidence>
<dbReference type="PANTHER" id="PTHR32089:SF119">
    <property type="entry name" value="METHYL-ACCEPTING CHEMOTAXIS PROTEIN CTPL"/>
    <property type="match status" value="1"/>
</dbReference>
<reference evidence="14 16" key="1">
    <citation type="submission" date="2016-05" db="EMBL/GenBank/DDBJ databases">
        <title>Genome Sequence of Pseudomonas citronellolis Strain SJTE-3, an Estrogens and Persistent Organic Pollutants degradation strain.</title>
        <authorList>
            <person name="Liang R."/>
        </authorList>
    </citation>
    <scope>NUCLEOTIDE SEQUENCE [LARGE SCALE GENOMIC DNA]</scope>
    <source>
        <strain evidence="14 16">SJTE-3</strain>
    </source>
</reference>
<dbReference type="SMART" id="SM00283">
    <property type="entry name" value="MA"/>
    <property type="match status" value="1"/>
</dbReference>
<dbReference type="Pfam" id="PF00672">
    <property type="entry name" value="HAMP"/>
    <property type="match status" value="1"/>
</dbReference>
<dbReference type="CDD" id="cd11386">
    <property type="entry name" value="MCP_signal"/>
    <property type="match status" value="1"/>
</dbReference>
<feature type="signal peptide" evidence="11">
    <location>
        <begin position="1"/>
        <end position="29"/>
    </location>
</feature>
<comment type="subcellular location">
    <subcellularLocation>
        <location evidence="1">Cell membrane</location>
        <topology evidence="1">Multi-pass membrane protein</topology>
    </subcellularLocation>
</comment>
<dbReference type="FunFam" id="1.10.287.950:FF:000001">
    <property type="entry name" value="Methyl-accepting chemotaxis sensory transducer"/>
    <property type="match status" value="1"/>
</dbReference>
<proteinExistence type="inferred from homology"/>
<evidence type="ECO:0000256" key="4">
    <source>
        <dbReference type="ARBA" id="ARBA00022692"/>
    </source>
</evidence>
<dbReference type="GeneID" id="72998510"/>
<dbReference type="SMART" id="SM00304">
    <property type="entry name" value="HAMP"/>
    <property type="match status" value="2"/>
</dbReference>
<feature type="domain" description="Methyl-accepting transducer" evidence="12">
    <location>
        <begin position="268"/>
        <end position="504"/>
    </location>
</feature>
<dbReference type="PANTHER" id="PTHR32089">
    <property type="entry name" value="METHYL-ACCEPTING CHEMOTAXIS PROTEIN MCPB"/>
    <property type="match status" value="1"/>
</dbReference>
<dbReference type="CDD" id="cd06225">
    <property type="entry name" value="HAMP"/>
    <property type="match status" value="1"/>
</dbReference>
<dbReference type="PRINTS" id="PR00260">
    <property type="entry name" value="CHEMTRNSDUCR"/>
</dbReference>
<dbReference type="Proteomes" id="UP000077748">
    <property type="component" value="Chromosome"/>
</dbReference>
<evidence type="ECO:0000313" key="15">
    <source>
        <dbReference type="EMBL" id="MDF3841654.1"/>
    </source>
</evidence>
<evidence type="ECO:0000256" key="2">
    <source>
        <dbReference type="ARBA" id="ARBA00022475"/>
    </source>
</evidence>
<dbReference type="InterPro" id="IPR004089">
    <property type="entry name" value="MCPsignal_dom"/>
</dbReference>
<feature type="transmembrane region" description="Helical" evidence="10">
    <location>
        <begin position="188"/>
        <end position="208"/>
    </location>
</feature>
<evidence type="ECO:0000256" key="10">
    <source>
        <dbReference type="SAM" id="Phobius"/>
    </source>
</evidence>
<dbReference type="PROSITE" id="PS50111">
    <property type="entry name" value="CHEMOTAXIS_TRANSDUC_2"/>
    <property type="match status" value="1"/>
</dbReference>
<evidence type="ECO:0000256" key="9">
    <source>
        <dbReference type="PROSITE-ProRule" id="PRU00284"/>
    </source>
</evidence>
<dbReference type="InterPro" id="IPR024478">
    <property type="entry name" value="HlyB_4HB_MCP"/>
</dbReference>
<feature type="chain" id="PRO_5010446438" evidence="11">
    <location>
        <begin position="30"/>
        <end position="541"/>
    </location>
</feature>
<protein>
    <submittedName>
        <fullName evidence="14 15">Chemotaxis protein</fullName>
    </submittedName>
</protein>
<organism evidence="14 16">
    <name type="scientific">Pseudomonas citronellolis</name>
    <dbReference type="NCBI Taxonomy" id="53408"/>
    <lineage>
        <taxon>Bacteria</taxon>
        <taxon>Pseudomonadati</taxon>
        <taxon>Pseudomonadota</taxon>
        <taxon>Gammaproteobacteria</taxon>
        <taxon>Pseudomonadales</taxon>
        <taxon>Pseudomonadaceae</taxon>
        <taxon>Pseudomonas</taxon>
    </lineage>
</organism>
<evidence type="ECO:0000259" key="13">
    <source>
        <dbReference type="PROSITE" id="PS50885"/>
    </source>
</evidence>
<keyword evidence="6 10" id="KW-0472">Membrane</keyword>
<evidence type="ECO:0000256" key="8">
    <source>
        <dbReference type="ARBA" id="ARBA00029447"/>
    </source>
</evidence>
<evidence type="ECO:0000256" key="7">
    <source>
        <dbReference type="ARBA" id="ARBA00023224"/>
    </source>
</evidence>
<keyword evidence="3" id="KW-0488">Methylation</keyword>
<sequence length="541" mass="58430">MLNQIRVRTRLLSLAFLPLLVLAGVMALAAYNADQLNDDFDELFNDRMRPVNRLNLISNAYAVNMVDALHKYRSGVIDVDVLRGAIGEARKTIADSWRLVQDSKMTDAEQQMVAGIRARMAAVDKLVDTLQEQTDGSLRGESDASFIRRLYAAFDPLGDALEELAQLQVREGERLSQASTARYQAMKASFVAIAVVVLVGMLLFSLLVSRSINRPLEQLGRTIATVQRNSDLSLRAEAVGRDELAQTAQAFNTMLEHFQRLIRHLGGASVQLASASEEMSAISAQVSDAANGQGDQTAMVATAVHEMSAAVQQVAENALDMARVAEDVRREAHQGTELVEANLGAIERLSQAVQESAEVIDRLHSQSDEIGSVLGVIQSIAEQTNLLALNAAIEAARAGEAGRGFAVVADEVRSLASNTQKATESIRGMIDSLQSGARQAVGVMQESRERAGDSVRHSRESGEALRHIANAIDRIADGNAQISTATEEQTAVAHEISQNITQLNDSIQSVVENAEQSAAASLELARLAVEQQQQLAGFRVD</sequence>
<dbReference type="GO" id="GO:0004888">
    <property type="term" value="F:transmembrane signaling receptor activity"/>
    <property type="evidence" value="ECO:0007669"/>
    <property type="project" value="InterPro"/>
</dbReference>
<dbReference type="AlphaFoldDB" id="A0A127N0T8"/>
<dbReference type="STRING" id="53408.A9C11_28185"/>
<name>A0A127N0T8_9PSED</name>
<dbReference type="Proteomes" id="UP001220662">
    <property type="component" value="Unassembled WGS sequence"/>
</dbReference>
<dbReference type="EMBL" id="CP015878">
    <property type="protein sequence ID" value="ANI17627.1"/>
    <property type="molecule type" value="Genomic_DNA"/>
</dbReference>
<dbReference type="EMBL" id="JARJLR010000156">
    <property type="protein sequence ID" value="MDF3841654.1"/>
    <property type="molecule type" value="Genomic_DNA"/>
</dbReference>
<dbReference type="Pfam" id="PF12729">
    <property type="entry name" value="4HB_MCP_1"/>
    <property type="match status" value="1"/>
</dbReference>
<dbReference type="Gene3D" id="1.10.287.950">
    <property type="entry name" value="Methyl-accepting chemotaxis protein"/>
    <property type="match status" value="1"/>
</dbReference>
<accession>A0A127N0T8</accession>
<dbReference type="Pfam" id="PF00015">
    <property type="entry name" value="MCPsignal"/>
    <property type="match status" value="1"/>
</dbReference>
<dbReference type="GO" id="GO:0005886">
    <property type="term" value="C:plasma membrane"/>
    <property type="evidence" value="ECO:0007669"/>
    <property type="project" value="UniProtKB-SubCell"/>
</dbReference>
<evidence type="ECO:0000313" key="16">
    <source>
        <dbReference type="Proteomes" id="UP000077748"/>
    </source>
</evidence>
<dbReference type="GO" id="GO:0006935">
    <property type="term" value="P:chemotaxis"/>
    <property type="evidence" value="ECO:0007669"/>
    <property type="project" value="InterPro"/>
</dbReference>
<evidence type="ECO:0000259" key="12">
    <source>
        <dbReference type="PROSITE" id="PS50111"/>
    </source>
</evidence>
<evidence type="ECO:0000256" key="6">
    <source>
        <dbReference type="ARBA" id="ARBA00023136"/>
    </source>
</evidence>
<dbReference type="InterPro" id="IPR004090">
    <property type="entry name" value="Chemotax_Me-accpt_rcpt"/>
</dbReference>
<gene>
    <name evidence="14" type="ORF">A9C11_28185</name>
    <name evidence="15" type="ORF">P3W55_07995</name>
</gene>
<evidence type="ECO:0000256" key="1">
    <source>
        <dbReference type="ARBA" id="ARBA00004651"/>
    </source>
</evidence>
<keyword evidence="7 9" id="KW-0807">Transducer</keyword>
<dbReference type="KEGG" id="pcq:PcP3B5_55520"/>
<dbReference type="InterPro" id="IPR003660">
    <property type="entry name" value="HAMP_dom"/>
</dbReference>
<keyword evidence="2" id="KW-1003">Cell membrane</keyword>
<dbReference type="RefSeq" id="WP_009613245.1">
    <property type="nucleotide sequence ID" value="NZ_CP014158.1"/>
</dbReference>
<keyword evidence="4 10" id="KW-0812">Transmembrane</keyword>
<keyword evidence="11" id="KW-0732">Signal</keyword>
<dbReference type="PROSITE" id="PS50885">
    <property type="entry name" value="HAMP"/>
    <property type="match status" value="1"/>
</dbReference>